<keyword evidence="2" id="KW-0805">Transcription regulation</keyword>
<dbReference type="SUPFAM" id="SSF46785">
    <property type="entry name" value="Winged helix' DNA-binding domain"/>
    <property type="match status" value="1"/>
</dbReference>
<dbReference type="Pfam" id="PF03466">
    <property type="entry name" value="LysR_substrate"/>
    <property type="match status" value="1"/>
</dbReference>
<dbReference type="RefSeq" id="WP_068745823.1">
    <property type="nucleotide sequence ID" value="NZ_LSRE01000017.1"/>
</dbReference>
<dbReference type="InterPro" id="IPR050950">
    <property type="entry name" value="HTH-type_LysR_regulators"/>
</dbReference>
<feature type="domain" description="HTH lysR-type" evidence="5">
    <location>
        <begin position="1"/>
        <end position="58"/>
    </location>
</feature>
<dbReference type="Proteomes" id="UP000070409">
    <property type="component" value="Unassembled WGS sequence"/>
</dbReference>
<organism evidence="6 7">
    <name type="scientific">Tsukamurella pseudospumae</name>
    <dbReference type="NCBI Taxonomy" id="239498"/>
    <lineage>
        <taxon>Bacteria</taxon>
        <taxon>Bacillati</taxon>
        <taxon>Actinomycetota</taxon>
        <taxon>Actinomycetes</taxon>
        <taxon>Mycobacteriales</taxon>
        <taxon>Tsukamurellaceae</taxon>
        <taxon>Tsukamurella</taxon>
    </lineage>
</organism>
<protein>
    <submittedName>
        <fullName evidence="6">LysR family transcriptional regulator</fullName>
    </submittedName>
</protein>
<evidence type="ECO:0000313" key="6">
    <source>
        <dbReference type="EMBL" id="KXO97670.1"/>
    </source>
</evidence>
<dbReference type="InterPro" id="IPR000847">
    <property type="entry name" value="LysR_HTH_N"/>
</dbReference>
<dbReference type="Pfam" id="PF00126">
    <property type="entry name" value="HTH_1"/>
    <property type="match status" value="1"/>
</dbReference>
<comment type="caution">
    <text evidence="6">The sequence shown here is derived from an EMBL/GenBank/DDBJ whole genome shotgun (WGS) entry which is preliminary data.</text>
</comment>
<evidence type="ECO:0000256" key="2">
    <source>
        <dbReference type="ARBA" id="ARBA00023015"/>
    </source>
</evidence>
<dbReference type="PRINTS" id="PR00039">
    <property type="entry name" value="HTHLYSR"/>
</dbReference>
<evidence type="ECO:0000313" key="7">
    <source>
        <dbReference type="Proteomes" id="UP000070409"/>
    </source>
</evidence>
<keyword evidence="4" id="KW-0804">Transcription</keyword>
<evidence type="ECO:0000259" key="5">
    <source>
        <dbReference type="PROSITE" id="PS50931"/>
    </source>
</evidence>
<proteinExistence type="inferred from homology"/>
<dbReference type="Gene3D" id="3.40.190.290">
    <property type="match status" value="1"/>
</dbReference>
<dbReference type="PROSITE" id="PS50931">
    <property type="entry name" value="HTH_LYSR"/>
    <property type="match status" value="1"/>
</dbReference>
<keyword evidence="7" id="KW-1185">Reference proteome</keyword>
<dbReference type="InterPro" id="IPR036388">
    <property type="entry name" value="WH-like_DNA-bd_sf"/>
</dbReference>
<dbReference type="PANTHER" id="PTHR30419">
    <property type="entry name" value="HTH-TYPE TRANSCRIPTIONAL REGULATOR YBHD"/>
    <property type="match status" value="1"/>
</dbReference>
<keyword evidence="3" id="KW-0238">DNA-binding</keyword>
<evidence type="ECO:0000256" key="3">
    <source>
        <dbReference type="ARBA" id="ARBA00023125"/>
    </source>
</evidence>
<dbReference type="CDD" id="cd08436">
    <property type="entry name" value="PBP2_LTTR_like_3"/>
    <property type="match status" value="1"/>
</dbReference>
<evidence type="ECO:0000256" key="4">
    <source>
        <dbReference type="ARBA" id="ARBA00023163"/>
    </source>
</evidence>
<dbReference type="Gene3D" id="1.10.10.10">
    <property type="entry name" value="Winged helix-like DNA-binding domain superfamily/Winged helix DNA-binding domain"/>
    <property type="match status" value="1"/>
</dbReference>
<evidence type="ECO:0000256" key="1">
    <source>
        <dbReference type="ARBA" id="ARBA00009437"/>
    </source>
</evidence>
<dbReference type="InterPro" id="IPR005119">
    <property type="entry name" value="LysR_subst-bd"/>
</dbReference>
<comment type="similarity">
    <text evidence="1">Belongs to the LysR transcriptional regulatory family.</text>
</comment>
<reference evidence="6 7" key="1">
    <citation type="submission" date="2016-02" db="EMBL/GenBank/DDBJ databases">
        <authorList>
            <person name="Teng J.L."/>
            <person name="Tang Y."/>
            <person name="Huang Y."/>
            <person name="Guo F."/>
            <person name="Wei W."/>
            <person name="Chen J.H."/>
            <person name="Wong S.Y."/>
            <person name="Lau S.K."/>
            <person name="Woo P.C."/>
        </authorList>
    </citation>
    <scope>NUCLEOTIDE SEQUENCE [LARGE SCALE GENOMIC DNA]</scope>
    <source>
        <strain evidence="6 7">JCM 13375</strain>
    </source>
</reference>
<dbReference type="EMBL" id="LSRE01000017">
    <property type="protein sequence ID" value="KXO97670.1"/>
    <property type="molecule type" value="Genomic_DNA"/>
</dbReference>
<name>A0A137ZHM0_9ACTN</name>
<dbReference type="InterPro" id="IPR036390">
    <property type="entry name" value="WH_DNA-bd_sf"/>
</dbReference>
<sequence>MELRQLQHFVAVADEMSFSRAVQRTHVVQSALSTSVSKLEKELGVDLFDRTRQQIRLTPAGEQFHNHAIHVLQTARYAKESIETFRGVLTGTVDLGALISFGPLDVPKLLGQFHRDYPMVQIRLRQSQTGSNAYLSAIAQGALDLALISAPDRFPASVEMHLLGHEPMVFACRPDHRLADRGHVNITELIDDHLIGLPPHYSLRQLVDDAFATAGVHAHTPHEIALDYTIAAQLIHHGLGTALMPASEAVRFPHLRALEVRPRITWKIYLASADRSRLAPATAELADRLLAIRTPDSDTRER</sequence>
<accession>A0A137ZHM0</accession>
<gene>
    <name evidence="6" type="ORF">AXK61_21755</name>
</gene>
<dbReference type="SUPFAM" id="SSF53850">
    <property type="entry name" value="Periplasmic binding protein-like II"/>
    <property type="match status" value="1"/>
</dbReference>